<reference evidence="2 3" key="1">
    <citation type="submission" date="2019-07" db="EMBL/GenBank/DDBJ databases">
        <title>De Novo Assembly of kiwifruit Actinidia rufa.</title>
        <authorList>
            <person name="Sugita-Konishi S."/>
            <person name="Sato K."/>
            <person name="Mori E."/>
            <person name="Abe Y."/>
            <person name="Kisaki G."/>
            <person name="Hamano K."/>
            <person name="Suezawa K."/>
            <person name="Otani M."/>
            <person name="Fukuda T."/>
            <person name="Manabe T."/>
            <person name="Gomi K."/>
            <person name="Tabuchi M."/>
            <person name="Akimitsu K."/>
            <person name="Kataoka I."/>
        </authorList>
    </citation>
    <scope>NUCLEOTIDE SEQUENCE [LARGE SCALE GENOMIC DNA]</scope>
    <source>
        <strain evidence="3">cv. Fuchu</strain>
    </source>
</reference>
<feature type="region of interest" description="Disordered" evidence="1">
    <location>
        <begin position="88"/>
        <end position="109"/>
    </location>
</feature>
<accession>A0A7J0H2J9</accession>
<dbReference type="AlphaFoldDB" id="A0A7J0H2J9"/>
<dbReference type="OrthoDB" id="1301859at2759"/>
<name>A0A7J0H2J9_9ERIC</name>
<organism evidence="2 3">
    <name type="scientific">Actinidia rufa</name>
    <dbReference type="NCBI Taxonomy" id="165716"/>
    <lineage>
        <taxon>Eukaryota</taxon>
        <taxon>Viridiplantae</taxon>
        <taxon>Streptophyta</taxon>
        <taxon>Embryophyta</taxon>
        <taxon>Tracheophyta</taxon>
        <taxon>Spermatophyta</taxon>
        <taxon>Magnoliopsida</taxon>
        <taxon>eudicotyledons</taxon>
        <taxon>Gunneridae</taxon>
        <taxon>Pentapetalae</taxon>
        <taxon>asterids</taxon>
        <taxon>Ericales</taxon>
        <taxon>Actinidiaceae</taxon>
        <taxon>Actinidia</taxon>
    </lineage>
</organism>
<protein>
    <submittedName>
        <fullName evidence="2">Uncharacterized protein</fullName>
    </submittedName>
</protein>
<evidence type="ECO:0000313" key="2">
    <source>
        <dbReference type="EMBL" id="GFZ17248.1"/>
    </source>
</evidence>
<proteinExistence type="predicted"/>
<dbReference type="Proteomes" id="UP000585474">
    <property type="component" value="Unassembled WGS sequence"/>
</dbReference>
<keyword evidence="3" id="KW-1185">Reference proteome</keyword>
<feature type="compositionally biased region" description="Basic and acidic residues" evidence="1">
    <location>
        <begin position="214"/>
        <end position="226"/>
    </location>
</feature>
<dbReference type="EMBL" id="BJWL01000026">
    <property type="protein sequence ID" value="GFZ17248.1"/>
    <property type="molecule type" value="Genomic_DNA"/>
</dbReference>
<feature type="compositionally biased region" description="Basic residues" evidence="1">
    <location>
        <begin position="195"/>
        <end position="208"/>
    </location>
</feature>
<sequence length="265" mass="28507">MLYLRLQGKSADALPPMALLQGEAKEDPIRGVPSNVKEWKKKLFFISGDDWEFSPGVSREAWVLRSSGTLGGDNAVDKLASDAALIAGDKGESHHSQDDSPRGDHSRDSSVEYLGTIKKRQWKLKLRLELKLGGMVRTMAALRAQIGCYVKKVQPQKAHPNGKNGRAQKSSSNIEGHLNRREAPPEQGIDILPSKKGKSASNSKKKRPMSPPGDKNKAPSKSKELSSKAASKAIAPAAALEEGTSANPNAVLGLNASMLENPIMA</sequence>
<gene>
    <name evidence="2" type="ORF">Acr_26g0005180</name>
</gene>
<feature type="region of interest" description="Disordered" evidence="1">
    <location>
        <begin position="155"/>
        <end position="249"/>
    </location>
</feature>
<feature type="compositionally biased region" description="Basic and acidic residues" evidence="1">
    <location>
        <begin position="89"/>
        <end position="109"/>
    </location>
</feature>
<evidence type="ECO:0000256" key="1">
    <source>
        <dbReference type="SAM" id="MobiDB-lite"/>
    </source>
</evidence>
<feature type="compositionally biased region" description="Low complexity" evidence="1">
    <location>
        <begin position="227"/>
        <end position="241"/>
    </location>
</feature>
<evidence type="ECO:0000313" key="3">
    <source>
        <dbReference type="Proteomes" id="UP000585474"/>
    </source>
</evidence>
<comment type="caution">
    <text evidence="2">The sequence shown here is derived from an EMBL/GenBank/DDBJ whole genome shotgun (WGS) entry which is preliminary data.</text>
</comment>